<feature type="region of interest" description="Disordered" evidence="1">
    <location>
        <begin position="163"/>
        <end position="193"/>
    </location>
</feature>
<reference evidence="4 5" key="1">
    <citation type="submission" date="2018-10" db="EMBL/GenBank/DDBJ databases">
        <title>A high-quality apple genome assembly.</title>
        <authorList>
            <person name="Hu J."/>
        </authorList>
    </citation>
    <scope>NUCLEOTIDE SEQUENCE [LARGE SCALE GENOMIC DNA]</scope>
    <source>
        <strain evidence="5">cv. HFTH1</strain>
        <tissue evidence="4">Young leaf</tissue>
    </source>
</reference>
<dbReference type="SUPFAM" id="SSF52540">
    <property type="entry name" value="P-loop containing nucleoside triphosphate hydrolases"/>
    <property type="match status" value="1"/>
</dbReference>
<organism evidence="4 5">
    <name type="scientific">Malus domestica</name>
    <name type="common">Apple</name>
    <name type="synonym">Pyrus malus</name>
    <dbReference type="NCBI Taxonomy" id="3750"/>
    <lineage>
        <taxon>Eukaryota</taxon>
        <taxon>Viridiplantae</taxon>
        <taxon>Streptophyta</taxon>
        <taxon>Embryophyta</taxon>
        <taxon>Tracheophyta</taxon>
        <taxon>Spermatophyta</taxon>
        <taxon>Magnoliopsida</taxon>
        <taxon>eudicotyledons</taxon>
        <taxon>Gunneridae</taxon>
        <taxon>Pentapetalae</taxon>
        <taxon>rosids</taxon>
        <taxon>fabids</taxon>
        <taxon>Rosales</taxon>
        <taxon>Rosaceae</taxon>
        <taxon>Amygdaloideae</taxon>
        <taxon>Maleae</taxon>
        <taxon>Malus</taxon>
    </lineage>
</organism>
<accession>A0A498I645</accession>
<dbReference type="InterPro" id="IPR027417">
    <property type="entry name" value="P-loop_NTPase"/>
</dbReference>
<dbReference type="GO" id="GO:0032204">
    <property type="term" value="P:regulation of telomere maintenance"/>
    <property type="evidence" value="ECO:0007669"/>
    <property type="project" value="TreeGrafter"/>
</dbReference>
<proteinExistence type="predicted"/>
<dbReference type="InterPro" id="IPR015890">
    <property type="entry name" value="Chorismate_C"/>
</dbReference>
<dbReference type="Proteomes" id="UP000290289">
    <property type="component" value="Chromosome 14"/>
</dbReference>
<feature type="transmembrane region" description="Helical" evidence="2">
    <location>
        <begin position="1253"/>
        <end position="1271"/>
    </location>
</feature>
<feature type="compositionally biased region" description="Basic and acidic residues" evidence="1">
    <location>
        <begin position="619"/>
        <end position="635"/>
    </location>
</feature>
<feature type="region of interest" description="Disordered" evidence="1">
    <location>
        <begin position="263"/>
        <end position="293"/>
    </location>
</feature>
<dbReference type="PANTHER" id="PTHR13413">
    <property type="entry name" value="YLP MOTIF CONTAINING PROTEIN NUCLEAR PROTEIN ZAP"/>
    <property type="match status" value="1"/>
</dbReference>
<dbReference type="PANTHER" id="PTHR13413:SF0">
    <property type="entry name" value="YLP MOTIF-CONTAINING PROTEIN 1"/>
    <property type="match status" value="1"/>
</dbReference>
<dbReference type="FunFam" id="3.40.50.300:FF:000978">
    <property type="entry name" value="YLP motif-containing protein 1 isoform X3"/>
    <property type="match status" value="1"/>
</dbReference>
<keyword evidence="2" id="KW-1133">Transmembrane helix</keyword>
<feature type="region of interest" description="Disordered" evidence="1">
    <location>
        <begin position="573"/>
        <end position="635"/>
    </location>
</feature>
<feature type="region of interest" description="Disordered" evidence="1">
    <location>
        <begin position="709"/>
        <end position="732"/>
    </location>
</feature>
<keyword evidence="2" id="KW-0472">Membrane</keyword>
<evidence type="ECO:0000256" key="2">
    <source>
        <dbReference type="SAM" id="Phobius"/>
    </source>
</evidence>
<dbReference type="SUPFAM" id="SSF56322">
    <property type="entry name" value="ADC synthase"/>
    <property type="match status" value="1"/>
</dbReference>
<dbReference type="EMBL" id="RDQH01000340">
    <property type="protein sequence ID" value="RXH77555.1"/>
    <property type="molecule type" value="Genomic_DNA"/>
</dbReference>
<keyword evidence="2" id="KW-0812">Transmembrane</keyword>
<evidence type="ECO:0000259" key="3">
    <source>
        <dbReference type="Pfam" id="PF00425"/>
    </source>
</evidence>
<gene>
    <name evidence="4" type="ORF">DVH24_023829</name>
</gene>
<dbReference type="Pfam" id="PF00425">
    <property type="entry name" value="Chorismate_bind"/>
    <property type="match status" value="1"/>
</dbReference>
<protein>
    <recommendedName>
        <fullName evidence="3">Chorismate-utilising enzyme C-terminal domain-containing protein</fullName>
    </recommendedName>
</protein>
<dbReference type="InterPro" id="IPR005801">
    <property type="entry name" value="ADC_synthase"/>
</dbReference>
<feature type="domain" description="Chorismate-utilising enzyme C-terminal" evidence="3">
    <location>
        <begin position="1026"/>
        <end position="1178"/>
    </location>
</feature>
<sequence length="1284" mass="143655">MDPQHQQWRPRPPIPGTLCPICSFSHFPFCPPHPPFNQNPIFPNDSGHPFQRPGFDSYMGIQSPFVGNPNGFENPRPWQRIPNFDVDRYGKFPYRDGLTPPPQGPPPYEYGGNAYVSEGDRNFKRQRVDGLGLKTEFNPNNASFSSDNERRLKLIHDHGGAGSVSDCNTIPNGETNKYADQSKDSRPVNESQHSHVNVPYYDHTNQLPQPYGMQRHAVRQPLGQQHMPGVAPHGTPITNENGGYFSPPASGRFVYENAGHMRASRSFSGQPSLPTTSPPPLPMDPPSKSPPSLFPVSYGSSPMMSSAYPPYPESHSPAQPYFHSKPFSHASTGYIMEQSHAAHQISSKQYIGEGYPFPRKQSYLDKPKVIDATHLFKQPHRVTRPDHFVIILRGLPGSGKSYLAKMLRDLEVEIGGNAPRIHSMDDYFMTEVEKVEESDVSKSSSSARGKKRVVKKVMEYCYEPEMEEAYRSSMLKAFKKTLEEGVFTFIIVDDRNLRVADFAQFWAIAKSSGYEVYILEAPYKDPVGCGARNVHGFTQDDIQKMAGQWEEAPTLYLQLDTKSLFHGDGLKESDIQEVDMDTEDAYNDGSPGLEERKPEKIIAPPAEDDAHIGSSHGGKSLDAEEDHPTAEVKELGRSKWSEILYDDDSEKAEGVKGKFNTLSGLINAYRKEAKSVCWSDQVGYTGFSIAAAKKANVVSLVIGPGSGYNLKSNPLPEEENSTTHGRLSSVESKKQKAFQEQLRAERDSFKAVFDRRRQRIGGLALEESTITYWQLRRNLPLLLPLMATAAAAAAARPCLMDPEAAAKCSITVSSRQAIHFSHHSMTHCHAKNLGTVEKRSFLAVPTPSLALDRLSSAISELNSNPPPFSSGIIRLQVPIQQQIEAIDWLYAQDQFLPRCFFSGRGQTSNSCNLYIDSTNGNDQQKSKNNLVSVAGVGSAVFFQDLHPFSYRHWKSLKRFLSTECPLIRAYGAIRFDARAYISSEWEAFGYFYFMVPQISSVVLKLQRHVPSTLMLRNNNIPCKTYWDLAVNRTLQKIRSDSALIKVVLARSSRVITATNIDPIAWLACLQVEGENAYLFCLQPPNAPAFIGNTPEQLFHRKWLGITSEALAGTRARGESMPEDLQIELELLSSPKDHLEFTINVCDSVQVEPKKAIRKFPRVQHLYAKLASRLRSEDYEVTTLNCSTYVLQLTSFISEGYVQFHPVVLVELKFPGYPASFQFDILSSLHPSPAVCGFPTEEARVLIAETGSSYYYFVFAVYALIILWLYTLDSSSCFGPNRTFS</sequence>
<name>A0A498I645_MALDO</name>
<dbReference type="InterPro" id="IPR026314">
    <property type="entry name" value="YLP_motif_con_p1"/>
</dbReference>
<feature type="compositionally biased region" description="Polar residues" evidence="1">
    <location>
        <begin position="165"/>
        <end position="179"/>
    </location>
</feature>
<feature type="region of interest" description="Disordered" evidence="1">
    <location>
        <begin position="225"/>
        <end position="245"/>
    </location>
</feature>
<evidence type="ECO:0000256" key="1">
    <source>
        <dbReference type="SAM" id="MobiDB-lite"/>
    </source>
</evidence>
<dbReference type="STRING" id="3750.A0A498I645"/>
<dbReference type="Gene3D" id="3.40.50.300">
    <property type="entry name" value="P-loop containing nucleotide triphosphate hydrolases"/>
    <property type="match status" value="1"/>
</dbReference>
<dbReference type="GO" id="GO:0005634">
    <property type="term" value="C:nucleus"/>
    <property type="evidence" value="ECO:0007669"/>
    <property type="project" value="InterPro"/>
</dbReference>
<dbReference type="Gene3D" id="3.60.120.10">
    <property type="entry name" value="Anthranilate synthase"/>
    <property type="match status" value="1"/>
</dbReference>
<evidence type="ECO:0000313" key="4">
    <source>
        <dbReference type="EMBL" id="RXH77555.1"/>
    </source>
</evidence>
<evidence type="ECO:0000313" key="5">
    <source>
        <dbReference type="Proteomes" id="UP000290289"/>
    </source>
</evidence>
<feature type="compositionally biased region" description="Acidic residues" evidence="1">
    <location>
        <begin position="575"/>
        <end position="586"/>
    </location>
</feature>
<feature type="compositionally biased region" description="Pro residues" evidence="1">
    <location>
        <begin position="276"/>
        <end position="293"/>
    </location>
</feature>
<keyword evidence="5" id="KW-1185">Reference proteome</keyword>
<comment type="caution">
    <text evidence="4">The sequence shown here is derived from an EMBL/GenBank/DDBJ whole genome shotgun (WGS) entry which is preliminary data.</text>
</comment>